<dbReference type="Proteomes" id="UP001176961">
    <property type="component" value="Unassembled WGS sequence"/>
</dbReference>
<feature type="transmembrane region" description="Helical" evidence="7">
    <location>
        <begin position="769"/>
        <end position="790"/>
    </location>
</feature>
<protein>
    <recommendedName>
        <fullName evidence="8">SSD domain-containing protein</fullName>
    </recommendedName>
</protein>
<dbReference type="GO" id="GO:0030659">
    <property type="term" value="C:cytoplasmic vesicle membrane"/>
    <property type="evidence" value="ECO:0007669"/>
    <property type="project" value="TreeGrafter"/>
</dbReference>
<feature type="transmembrane region" description="Helical" evidence="7">
    <location>
        <begin position="796"/>
        <end position="819"/>
    </location>
</feature>
<feature type="transmembrane region" description="Helical" evidence="7">
    <location>
        <begin position="399"/>
        <end position="419"/>
    </location>
</feature>
<evidence type="ECO:0000256" key="3">
    <source>
        <dbReference type="ARBA" id="ARBA00022692"/>
    </source>
</evidence>
<gene>
    <name evidence="9" type="ORF">CYNAS_LOCUS18649</name>
</gene>
<dbReference type="SUPFAM" id="SSF82866">
    <property type="entry name" value="Multidrug efflux transporter AcrB transmembrane domain"/>
    <property type="match status" value="2"/>
</dbReference>
<feature type="transmembrane region" description="Helical" evidence="7">
    <location>
        <begin position="535"/>
        <end position="557"/>
    </location>
</feature>
<feature type="transmembrane region" description="Helical" evidence="7">
    <location>
        <begin position="890"/>
        <end position="915"/>
    </location>
</feature>
<comment type="similarity">
    <text evidence="2">Belongs to the patched family.</text>
</comment>
<dbReference type="Gene3D" id="1.20.1640.10">
    <property type="entry name" value="Multidrug efflux transporter AcrB transmembrane domain"/>
    <property type="match status" value="2"/>
</dbReference>
<keyword evidence="6" id="KW-0325">Glycoprotein</keyword>
<feature type="transmembrane region" description="Helical" evidence="7">
    <location>
        <begin position="470"/>
        <end position="500"/>
    </location>
</feature>
<organism evidence="9 10">
    <name type="scientific">Cylicocyclus nassatus</name>
    <name type="common">Nematode worm</name>
    <dbReference type="NCBI Taxonomy" id="53992"/>
    <lineage>
        <taxon>Eukaryota</taxon>
        <taxon>Metazoa</taxon>
        <taxon>Ecdysozoa</taxon>
        <taxon>Nematoda</taxon>
        <taxon>Chromadorea</taxon>
        <taxon>Rhabditida</taxon>
        <taxon>Rhabditina</taxon>
        <taxon>Rhabditomorpha</taxon>
        <taxon>Strongyloidea</taxon>
        <taxon>Strongylidae</taxon>
        <taxon>Cylicocyclus</taxon>
    </lineage>
</organism>
<evidence type="ECO:0000256" key="7">
    <source>
        <dbReference type="SAM" id="Phobius"/>
    </source>
</evidence>
<evidence type="ECO:0000313" key="10">
    <source>
        <dbReference type="Proteomes" id="UP001176961"/>
    </source>
</evidence>
<feature type="transmembrane region" description="Helical" evidence="7">
    <location>
        <begin position="440"/>
        <end position="464"/>
    </location>
</feature>
<keyword evidence="4 7" id="KW-1133">Transmembrane helix</keyword>
<dbReference type="InterPro" id="IPR003392">
    <property type="entry name" value="PTHD_SSD"/>
</dbReference>
<dbReference type="GO" id="GO:0005886">
    <property type="term" value="C:plasma membrane"/>
    <property type="evidence" value="ECO:0007669"/>
    <property type="project" value="TreeGrafter"/>
</dbReference>
<feature type="transmembrane region" description="Helical" evidence="7">
    <location>
        <begin position="861"/>
        <end position="884"/>
    </location>
</feature>
<feature type="transmembrane region" description="Helical" evidence="7">
    <location>
        <begin position="742"/>
        <end position="762"/>
    </location>
</feature>
<evidence type="ECO:0000256" key="6">
    <source>
        <dbReference type="ARBA" id="ARBA00023180"/>
    </source>
</evidence>
<dbReference type="InterPro" id="IPR000731">
    <property type="entry name" value="SSD"/>
</dbReference>
<evidence type="ECO:0000313" key="9">
    <source>
        <dbReference type="EMBL" id="CAJ0606666.1"/>
    </source>
</evidence>
<dbReference type="PANTHER" id="PTHR10796">
    <property type="entry name" value="PATCHED-RELATED"/>
    <property type="match status" value="1"/>
</dbReference>
<evidence type="ECO:0000256" key="1">
    <source>
        <dbReference type="ARBA" id="ARBA00004141"/>
    </source>
</evidence>
<evidence type="ECO:0000256" key="5">
    <source>
        <dbReference type="ARBA" id="ARBA00023136"/>
    </source>
</evidence>
<accession>A0AA36MC38</accession>
<dbReference type="PANTHER" id="PTHR10796:SF85">
    <property type="entry name" value="SSD DOMAIN-CONTAINING PROTEIN"/>
    <property type="match status" value="1"/>
</dbReference>
<proteinExistence type="inferred from homology"/>
<keyword evidence="10" id="KW-1185">Reference proteome</keyword>
<feature type="transmembrane region" description="Helical" evidence="7">
    <location>
        <begin position="365"/>
        <end position="393"/>
    </location>
</feature>
<dbReference type="AlphaFoldDB" id="A0AA36MC38"/>
<evidence type="ECO:0000256" key="2">
    <source>
        <dbReference type="ARBA" id="ARBA00005585"/>
    </source>
</evidence>
<dbReference type="Pfam" id="PF02460">
    <property type="entry name" value="Patched"/>
    <property type="match status" value="1"/>
</dbReference>
<keyword evidence="5 7" id="KW-0472">Membrane</keyword>
<reference evidence="9" key="1">
    <citation type="submission" date="2023-07" db="EMBL/GenBank/DDBJ databases">
        <authorList>
            <consortium name="CYATHOMIX"/>
        </authorList>
    </citation>
    <scope>NUCLEOTIDE SEQUENCE</scope>
    <source>
        <strain evidence="9">N/A</strain>
    </source>
</reference>
<comment type="subcellular location">
    <subcellularLocation>
        <location evidence="1">Membrane</location>
        <topology evidence="1">Multi-pass membrane protein</topology>
    </subcellularLocation>
</comment>
<dbReference type="EMBL" id="CATQJL010000316">
    <property type="protein sequence ID" value="CAJ0606666.1"/>
    <property type="molecule type" value="Genomic_DNA"/>
</dbReference>
<dbReference type="GO" id="GO:0018996">
    <property type="term" value="P:molting cycle, collagen and cuticulin-based cuticle"/>
    <property type="evidence" value="ECO:0007669"/>
    <property type="project" value="TreeGrafter"/>
</dbReference>
<feature type="transmembrane region" description="Helical" evidence="7">
    <location>
        <begin position="332"/>
        <end position="353"/>
    </location>
</feature>
<feature type="domain" description="SSD" evidence="8">
    <location>
        <begin position="336"/>
        <end position="498"/>
    </location>
</feature>
<dbReference type="InterPro" id="IPR051697">
    <property type="entry name" value="Patched_domain-protein"/>
</dbReference>
<evidence type="ECO:0000259" key="8">
    <source>
        <dbReference type="PROSITE" id="PS50156"/>
    </source>
</evidence>
<comment type="caution">
    <text evidence="9">The sequence shown here is derived from an EMBL/GenBank/DDBJ whole genome shotgun (WGS) entry which is preliminary data.</text>
</comment>
<dbReference type="PROSITE" id="PS50156">
    <property type="entry name" value="SSD"/>
    <property type="match status" value="1"/>
</dbReference>
<dbReference type="GO" id="GO:0006897">
    <property type="term" value="P:endocytosis"/>
    <property type="evidence" value="ECO:0007669"/>
    <property type="project" value="TreeGrafter"/>
</dbReference>
<keyword evidence="3 7" id="KW-0812">Transmembrane</keyword>
<sequence>MITANMAQPQLNVERKFSNLIVIRASINAELLRKGGREECIRFSKEVGDLKNFDRRNLIAARSHSCFLEVMDEMWLTRGCTWVCRRVGKLVATWPRTTIFVSIVMTAVFSTKVMLTPHISRMDGWTTDNARSRYEFNVFQEFLNADGQGITLFLLLRARDNQSMIRPHYLNQTVEILNFVSSHFLMYDADLGRNQSFDEFCRGFCMANEPVRQYFNGMRILAANTSFDIANRIDLAYPTSEMFYRAFSLLPNFFGIKLNEDGRTLKSVDLIALIFRAEKHRSWTTTMVKEWELQVQTYFEKDFDQSEIEVSALSPSIVEYDIMLAGNSLRPFLLVGFVIMCIFCTTTTILSSVTVYHHKATFNKVILSITACVLPFMACGTAFGIVFLLGVTFSPILNVTPFLVLAISVDDAFLMVHSWNRIEKDDILSTKSRPDKMVQVLVETGPAITISAFTNILAFAIGAYSSPPEIRLFCIGNAACIFMDMTYQLTFYTAVMALFADSPKAFEEKKGPSRIEMIAQGFLHKYSGIIADWKASLAVVVLWALYFAGAITGLFFVNIDLSSQKMFLPDSKLIKIDSIRNRYMVPYYTSAMVVVNNPGNISDPENVRQLLAMKNAFETLPDAIGPESTKFFLDDYLLYKESIHEELETNPGADSIESFLGWMEYSFWKGFVKLENTTDGLTASKFMFITGYHGQHLVSWVEKGHLLKALRDQVDRFGRQFNATVFSDDAFYIDLLEAIPTITWQSGLATFVCVIIVCAMFINHFATIFIVSTAILATCIGVFGYTSLLGVTLDPIVMSIAIMCIGFSVDIPAHVSFHYHAARLHTIKKEISTTSTCSSDSTSTVDGPNFRARLQHTLCSVGFPVVQAGLSSILCALPLAFVPLYMAQVFALAMVMCISFSLIHGVVVLPAMFCLHDRISTMSRLCVSHLQSRRRCAPA</sequence>
<name>A0AA36MC38_CYLNA</name>
<evidence type="ECO:0000256" key="4">
    <source>
        <dbReference type="ARBA" id="ARBA00022989"/>
    </source>
</evidence>